<protein>
    <recommendedName>
        <fullName evidence="2">HTH cro/C1-type domain-containing protein</fullName>
    </recommendedName>
</protein>
<organism evidence="1">
    <name type="scientific">hydrothermal vent metagenome</name>
    <dbReference type="NCBI Taxonomy" id="652676"/>
    <lineage>
        <taxon>unclassified sequences</taxon>
        <taxon>metagenomes</taxon>
        <taxon>ecological metagenomes</taxon>
    </lineage>
</organism>
<reference evidence="1" key="1">
    <citation type="submission" date="2018-06" db="EMBL/GenBank/DDBJ databases">
        <authorList>
            <person name="Zhirakovskaya E."/>
        </authorList>
    </citation>
    <scope>NUCLEOTIDE SEQUENCE</scope>
</reference>
<sequence>MNNEINDLIKQIISTGKEQGLSKGDITSRSGMPGNKFGRIINTDPRASTLIRLGHSVGLRLVFVEDNEDLSAINNREVF</sequence>
<gene>
    <name evidence="1" type="ORF">MNBD_GAMMA09-2308</name>
</gene>
<proteinExistence type="predicted"/>
<dbReference type="EMBL" id="UOFI01000173">
    <property type="protein sequence ID" value="VAW69750.1"/>
    <property type="molecule type" value="Genomic_DNA"/>
</dbReference>
<accession>A0A3B0XYJ2</accession>
<dbReference type="AlphaFoldDB" id="A0A3B0XYJ2"/>
<evidence type="ECO:0008006" key="2">
    <source>
        <dbReference type="Google" id="ProtNLM"/>
    </source>
</evidence>
<name>A0A3B0XYJ2_9ZZZZ</name>
<evidence type="ECO:0000313" key="1">
    <source>
        <dbReference type="EMBL" id="VAW69750.1"/>
    </source>
</evidence>